<keyword evidence="4" id="KW-1185">Reference proteome</keyword>
<dbReference type="GO" id="GO:0046872">
    <property type="term" value="F:metal ion binding"/>
    <property type="evidence" value="ECO:0007669"/>
    <property type="project" value="UniProtKB-KW"/>
</dbReference>
<feature type="domain" description="Cupin type-2" evidence="2">
    <location>
        <begin position="44"/>
        <end position="110"/>
    </location>
</feature>
<sequence length="116" mass="13156">MRKRMGDFFIEKTERLKDGEGTTTVVNFFDKTDFAGKGRLYGISIIEPNGSIGEHCHEGDQEAYYILDGIGEYSDNGEVYTVEQGDLLICRDGDRHSLKNIGLHDLRYIALILYTD</sequence>
<dbReference type="InterPro" id="IPR011051">
    <property type="entry name" value="RmlC_Cupin_sf"/>
</dbReference>
<dbReference type="Pfam" id="PF07883">
    <property type="entry name" value="Cupin_2"/>
    <property type="match status" value="1"/>
</dbReference>
<evidence type="ECO:0000256" key="1">
    <source>
        <dbReference type="ARBA" id="ARBA00022723"/>
    </source>
</evidence>
<dbReference type="Proteomes" id="UP000027946">
    <property type="component" value="Unassembled WGS sequence"/>
</dbReference>
<evidence type="ECO:0000259" key="2">
    <source>
        <dbReference type="Pfam" id="PF07883"/>
    </source>
</evidence>
<dbReference type="OrthoDB" id="9797047at2"/>
<dbReference type="InterPro" id="IPR051610">
    <property type="entry name" value="GPI/OXD"/>
</dbReference>
<dbReference type="STRING" id="1121324.CLIT_4c01380"/>
<dbReference type="AlphaFoldDB" id="A0A069RH17"/>
<gene>
    <name evidence="3" type="ORF">CLIT_4c01380</name>
</gene>
<accession>A0A069RH17</accession>
<proteinExistence type="predicted"/>
<dbReference type="PANTHER" id="PTHR35848">
    <property type="entry name" value="OXALATE-BINDING PROTEIN"/>
    <property type="match status" value="1"/>
</dbReference>
<evidence type="ECO:0000313" key="3">
    <source>
        <dbReference type="EMBL" id="KDR96301.1"/>
    </source>
</evidence>
<comment type="caution">
    <text evidence="3">The sequence shown here is derived from an EMBL/GenBank/DDBJ whole genome shotgun (WGS) entry which is preliminary data.</text>
</comment>
<evidence type="ECO:0000313" key="4">
    <source>
        <dbReference type="Proteomes" id="UP000027946"/>
    </source>
</evidence>
<dbReference type="CDD" id="cd02221">
    <property type="entry name" value="cupin_TM1287-like"/>
    <property type="match status" value="1"/>
</dbReference>
<dbReference type="InterPro" id="IPR013096">
    <property type="entry name" value="Cupin_2"/>
</dbReference>
<reference evidence="3 4" key="1">
    <citation type="submission" date="2014-03" db="EMBL/GenBank/DDBJ databases">
        <title>Genome sequence of Clostridium litorale W6, DSM 5388.</title>
        <authorList>
            <person name="Poehlein A."/>
            <person name="Jagirdar A."/>
            <person name="Khonsari B."/>
            <person name="Chibani C.M."/>
            <person name="Gutierrez Gutierrez D.A."/>
            <person name="Davydova E."/>
            <person name="Alghaithi H.S."/>
            <person name="Nair K.P."/>
            <person name="Dhamotharan K."/>
            <person name="Chandran L."/>
            <person name="G W."/>
            <person name="Daniel R."/>
        </authorList>
    </citation>
    <scope>NUCLEOTIDE SEQUENCE [LARGE SCALE GENOMIC DNA]</scope>
    <source>
        <strain evidence="3 4">W6</strain>
    </source>
</reference>
<dbReference type="Gene3D" id="2.60.120.10">
    <property type="entry name" value="Jelly Rolls"/>
    <property type="match status" value="1"/>
</dbReference>
<dbReference type="eggNOG" id="COG0662">
    <property type="taxonomic scope" value="Bacteria"/>
</dbReference>
<dbReference type="EMBL" id="JJMM01000004">
    <property type="protein sequence ID" value="KDR96301.1"/>
    <property type="molecule type" value="Genomic_DNA"/>
</dbReference>
<keyword evidence="1" id="KW-0479">Metal-binding</keyword>
<dbReference type="RefSeq" id="WP_038262086.1">
    <property type="nucleotide sequence ID" value="NZ_FSRH01000013.1"/>
</dbReference>
<dbReference type="InterPro" id="IPR014710">
    <property type="entry name" value="RmlC-like_jellyroll"/>
</dbReference>
<protein>
    <submittedName>
        <fullName evidence="3">Cupin 2 conserved barrel domain-containing protein</fullName>
    </submittedName>
</protein>
<dbReference type="PANTHER" id="PTHR35848:SF6">
    <property type="entry name" value="CUPIN TYPE-2 DOMAIN-CONTAINING PROTEIN"/>
    <property type="match status" value="1"/>
</dbReference>
<organism evidence="3 4">
    <name type="scientific">Peptoclostridium litorale DSM 5388</name>
    <dbReference type="NCBI Taxonomy" id="1121324"/>
    <lineage>
        <taxon>Bacteria</taxon>
        <taxon>Bacillati</taxon>
        <taxon>Bacillota</taxon>
        <taxon>Clostridia</taxon>
        <taxon>Peptostreptococcales</taxon>
        <taxon>Peptoclostridiaceae</taxon>
        <taxon>Peptoclostridium</taxon>
    </lineage>
</organism>
<dbReference type="SUPFAM" id="SSF51182">
    <property type="entry name" value="RmlC-like cupins"/>
    <property type="match status" value="1"/>
</dbReference>
<name>A0A069RH17_PEPLI</name>